<dbReference type="AlphaFoldDB" id="A0A0F8X0R4"/>
<reference evidence="2" key="1">
    <citation type="journal article" date="2015" name="Nature">
        <title>Complex archaea that bridge the gap between prokaryotes and eukaryotes.</title>
        <authorList>
            <person name="Spang A."/>
            <person name="Saw J.H."/>
            <person name="Jorgensen S.L."/>
            <person name="Zaremba-Niedzwiedzka K."/>
            <person name="Martijn J."/>
            <person name="Lind A.E."/>
            <person name="van Eijk R."/>
            <person name="Schleper C."/>
            <person name="Guy L."/>
            <person name="Ettema T.J."/>
        </authorList>
    </citation>
    <scope>NUCLEOTIDE SEQUENCE</scope>
</reference>
<dbReference type="PANTHER" id="PTHR43861">
    <property type="entry name" value="TRANS-ACONITATE 2-METHYLTRANSFERASE-RELATED"/>
    <property type="match status" value="1"/>
</dbReference>
<sequence>EFVMDYWDMRAKSYNNLEWVKNKKLLLDFIKFCDIKWGEKIHEIGAGTGQVAEYIACTFIDVYVLASDYNTKMLEQIKLNKNLNALIYNIQEPLPPNYPSFNRVLARMVFHHVDNLDIAFRNCWNMLKEGGWLIIEESVPPNNTEIVTNWTEKLRNLKEKRNHFNWITLYRYLQNSGFINLIFSTSYDVDCSVKKWLKNSWSKDTNYKKIYNMHLNAPQEVKDSYNMKILEDDILMTYKFLLIKGQK</sequence>
<organism evidence="2">
    <name type="scientific">marine sediment metagenome</name>
    <dbReference type="NCBI Taxonomy" id="412755"/>
    <lineage>
        <taxon>unclassified sequences</taxon>
        <taxon>metagenomes</taxon>
        <taxon>ecological metagenomes</taxon>
    </lineage>
</organism>
<accession>A0A0F8X0R4</accession>
<evidence type="ECO:0000259" key="1">
    <source>
        <dbReference type="Pfam" id="PF08241"/>
    </source>
</evidence>
<name>A0A0F8X0R4_9ZZZZ</name>
<proteinExistence type="predicted"/>
<dbReference type="EMBL" id="LAZR01061867">
    <property type="protein sequence ID" value="KKK62707.1"/>
    <property type="molecule type" value="Genomic_DNA"/>
</dbReference>
<dbReference type="InterPro" id="IPR013216">
    <property type="entry name" value="Methyltransf_11"/>
</dbReference>
<dbReference type="Gene3D" id="3.40.50.150">
    <property type="entry name" value="Vaccinia Virus protein VP39"/>
    <property type="match status" value="1"/>
</dbReference>
<feature type="domain" description="Methyltransferase type 11" evidence="1">
    <location>
        <begin position="43"/>
        <end position="135"/>
    </location>
</feature>
<feature type="non-terminal residue" evidence="2">
    <location>
        <position position="1"/>
    </location>
</feature>
<protein>
    <recommendedName>
        <fullName evidence="1">Methyltransferase type 11 domain-containing protein</fullName>
    </recommendedName>
</protein>
<evidence type="ECO:0000313" key="2">
    <source>
        <dbReference type="EMBL" id="KKK62707.1"/>
    </source>
</evidence>
<dbReference type="InterPro" id="IPR029063">
    <property type="entry name" value="SAM-dependent_MTases_sf"/>
</dbReference>
<dbReference type="CDD" id="cd02440">
    <property type="entry name" value="AdoMet_MTases"/>
    <property type="match status" value="1"/>
</dbReference>
<dbReference type="SUPFAM" id="SSF53335">
    <property type="entry name" value="S-adenosyl-L-methionine-dependent methyltransferases"/>
    <property type="match status" value="1"/>
</dbReference>
<dbReference type="Pfam" id="PF08241">
    <property type="entry name" value="Methyltransf_11"/>
    <property type="match status" value="1"/>
</dbReference>
<comment type="caution">
    <text evidence="2">The sequence shown here is derived from an EMBL/GenBank/DDBJ whole genome shotgun (WGS) entry which is preliminary data.</text>
</comment>
<gene>
    <name evidence="2" type="ORF">LCGC14_3001630</name>
</gene>
<dbReference type="GO" id="GO:0008757">
    <property type="term" value="F:S-adenosylmethionine-dependent methyltransferase activity"/>
    <property type="evidence" value="ECO:0007669"/>
    <property type="project" value="InterPro"/>
</dbReference>